<sequence length="123" mass="13864">MFHGFHSKIDPRGDIDIDISGMFDKTMNMYRRYSEGNKSFALMHCYRKLKKNHKWQFTRLSLSKGKDAIDLDAPLAISEGRPIGNKATLAGAASTEKTHASITQCLVEVSLTLLSRDKKAEEM</sequence>
<accession>A0AAD8VWL0</accession>
<organism evidence="1 2">
    <name type="scientific">Lolium multiflorum</name>
    <name type="common">Italian ryegrass</name>
    <name type="synonym">Lolium perenne subsp. multiflorum</name>
    <dbReference type="NCBI Taxonomy" id="4521"/>
    <lineage>
        <taxon>Eukaryota</taxon>
        <taxon>Viridiplantae</taxon>
        <taxon>Streptophyta</taxon>
        <taxon>Embryophyta</taxon>
        <taxon>Tracheophyta</taxon>
        <taxon>Spermatophyta</taxon>
        <taxon>Magnoliopsida</taxon>
        <taxon>Liliopsida</taxon>
        <taxon>Poales</taxon>
        <taxon>Poaceae</taxon>
        <taxon>BOP clade</taxon>
        <taxon>Pooideae</taxon>
        <taxon>Poodae</taxon>
        <taxon>Poeae</taxon>
        <taxon>Poeae Chloroplast Group 2 (Poeae type)</taxon>
        <taxon>Loliodinae</taxon>
        <taxon>Loliinae</taxon>
        <taxon>Lolium</taxon>
    </lineage>
</organism>
<gene>
    <name evidence="1" type="ORF">QYE76_001090</name>
</gene>
<reference evidence="1" key="1">
    <citation type="submission" date="2023-07" db="EMBL/GenBank/DDBJ databases">
        <title>A chromosome-level genome assembly of Lolium multiflorum.</title>
        <authorList>
            <person name="Chen Y."/>
            <person name="Copetti D."/>
            <person name="Kolliker R."/>
            <person name="Studer B."/>
        </authorList>
    </citation>
    <scope>NUCLEOTIDE SEQUENCE</scope>
    <source>
        <strain evidence="1">02402/16</strain>
        <tissue evidence="1">Leaf</tissue>
    </source>
</reference>
<protein>
    <submittedName>
        <fullName evidence="1">Uncharacterized protein</fullName>
    </submittedName>
</protein>
<evidence type="ECO:0000313" key="1">
    <source>
        <dbReference type="EMBL" id="KAK1626775.1"/>
    </source>
</evidence>
<dbReference type="Proteomes" id="UP001231189">
    <property type="component" value="Unassembled WGS sequence"/>
</dbReference>
<comment type="caution">
    <text evidence="1">The sequence shown here is derived from an EMBL/GenBank/DDBJ whole genome shotgun (WGS) entry which is preliminary data.</text>
</comment>
<proteinExistence type="predicted"/>
<evidence type="ECO:0000313" key="2">
    <source>
        <dbReference type="Proteomes" id="UP001231189"/>
    </source>
</evidence>
<name>A0AAD8VWL0_LOLMU</name>
<dbReference type="AlphaFoldDB" id="A0AAD8VWL0"/>
<dbReference type="EMBL" id="JAUUTY010000005">
    <property type="protein sequence ID" value="KAK1626775.1"/>
    <property type="molecule type" value="Genomic_DNA"/>
</dbReference>
<keyword evidence="2" id="KW-1185">Reference proteome</keyword>